<proteinExistence type="predicted"/>
<dbReference type="AlphaFoldDB" id="A0A510JYW2"/>
<gene>
    <name evidence="1" type="ORF">JMUB3870_0304</name>
    <name evidence="2" type="ORF">JMUB3935_0311</name>
</gene>
<evidence type="ECO:0000313" key="3">
    <source>
        <dbReference type="Proteomes" id="UP000321378"/>
    </source>
</evidence>
<dbReference type="RefSeq" id="WP_146995884.1">
    <property type="nucleotide sequence ID" value="NZ_AP019831.1"/>
</dbReference>
<dbReference type="EMBL" id="AP019831">
    <property type="protein sequence ID" value="BBM44197.1"/>
    <property type="molecule type" value="Genomic_DNA"/>
</dbReference>
<organism evidence="1 4">
    <name type="scientific">Leptotrichia trevisanii</name>
    <dbReference type="NCBI Taxonomy" id="109328"/>
    <lineage>
        <taxon>Bacteria</taxon>
        <taxon>Fusobacteriati</taxon>
        <taxon>Fusobacteriota</taxon>
        <taxon>Fusobacteriia</taxon>
        <taxon>Fusobacteriales</taxon>
        <taxon>Leptotrichiaceae</taxon>
        <taxon>Leptotrichia</taxon>
    </lineage>
</organism>
<accession>A0A510JYW2</accession>
<dbReference type="EMBL" id="AP019840">
    <property type="protein sequence ID" value="BBM51344.1"/>
    <property type="molecule type" value="Genomic_DNA"/>
</dbReference>
<dbReference type="Proteomes" id="UP000321378">
    <property type="component" value="Chromosome"/>
</dbReference>
<dbReference type="Proteomes" id="UP000422644">
    <property type="component" value="Chromosome"/>
</dbReference>
<keyword evidence="4" id="KW-1185">Reference proteome</keyword>
<evidence type="ECO:0000313" key="2">
    <source>
        <dbReference type="EMBL" id="BBM51344.1"/>
    </source>
</evidence>
<reference evidence="2 3" key="2">
    <citation type="submission" date="2019-07" db="EMBL/GenBank/DDBJ databases">
        <title>Complete Genome Sequence of Leptotrichia trevisanii Strain JMUB3935.</title>
        <authorList>
            <person name="Watanabe S."/>
            <person name="Cui L."/>
        </authorList>
    </citation>
    <scope>NUCLEOTIDE SEQUENCE [LARGE SCALE GENOMIC DNA]</scope>
    <source>
        <strain evidence="2 3">JMUB3935</strain>
    </source>
</reference>
<evidence type="ECO:0000313" key="1">
    <source>
        <dbReference type="EMBL" id="BBM44197.1"/>
    </source>
</evidence>
<protein>
    <submittedName>
        <fullName evidence="1">Uncharacterized protein</fullName>
    </submittedName>
</protein>
<reference evidence="1 4" key="1">
    <citation type="submission" date="2019-07" db="EMBL/GenBank/DDBJ databases">
        <title>Complete Genome Sequence of Leptotrichia trevisanii Strain JMUB3870.</title>
        <authorList>
            <person name="Watanabe S."/>
            <person name="Cui L."/>
        </authorList>
    </citation>
    <scope>NUCLEOTIDE SEQUENCE [LARGE SCALE GENOMIC DNA]</scope>
    <source>
        <strain evidence="1 4">JMUB3870</strain>
    </source>
</reference>
<name>A0A510JYW2_9FUSO</name>
<sequence length="88" mass="10210">MEKLLKKVSKKCTIVFLVLIFNTVLNGMKLSEVEGIRKLSNYDEIKNINVERIVDYDNYERNKEKDRVYVNGENKPFTGAAIEKKIIG</sequence>
<evidence type="ECO:0000313" key="4">
    <source>
        <dbReference type="Proteomes" id="UP000422644"/>
    </source>
</evidence>